<dbReference type="InterPro" id="IPR020843">
    <property type="entry name" value="ER"/>
</dbReference>
<dbReference type="PANTHER" id="PTHR43205:SF7">
    <property type="entry name" value="PROSTAGLANDIN REDUCTASE 1"/>
    <property type="match status" value="1"/>
</dbReference>
<dbReference type="EMBL" id="FQVL01000001">
    <property type="protein sequence ID" value="SHE39913.1"/>
    <property type="molecule type" value="Genomic_DNA"/>
</dbReference>
<dbReference type="InterPro" id="IPR013149">
    <property type="entry name" value="ADH-like_C"/>
</dbReference>
<organism evidence="3 4">
    <name type="scientific">Seinonella peptonophila</name>
    <dbReference type="NCBI Taxonomy" id="112248"/>
    <lineage>
        <taxon>Bacteria</taxon>
        <taxon>Bacillati</taxon>
        <taxon>Bacillota</taxon>
        <taxon>Bacilli</taxon>
        <taxon>Bacillales</taxon>
        <taxon>Thermoactinomycetaceae</taxon>
        <taxon>Seinonella</taxon>
    </lineage>
</organism>
<dbReference type="Pfam" id="PF16884">
    <property type="entry name" value="ADH_N_2"/>
    <property type="match status" value="1"/>
</dbReference>
<dbReference type="OrthoDB" id="9805663at2"/>
<name>A0A1M4T5T9_9BACL</name>
<keyword evidence="4" id="KW-1185">Reference proteome</keyword>
<evidence type="ECO:0000313" key="3">
    <source>
        <dbReference type="EMBL" id="SHE39913.1"/>
    </source>
</evidence>
<dbReference type="Pfam" id="PF00107">
    <property type="entry name" value="ADH_zinc_N"/>
    <property type="match status" value="1"/>
</dbReference>
<dbReference type="PANTHER" id="PTHR43205">
    <property type="entry name" value="PROSTAGLANDIN REDUCTASE"/>
    <property type="match status" value="1"/>
</dbReference>
<keyword evidence="1" id="KW-0560">Oxidoreductase</keyword>
<dbReference type="InterPro" id="IPR036291">
    <property type="entry name" value="NAD(P)-bd_dom_sf"/>
</dbReference>
<dbReference type="SUPFAM" id="SSF50129">
    <property type="entry name" value="GroES-like"/>
    <property type="match status" value="1"/>
</dbReference>
<dbReference type="AlphaFoldDB" id="A0A1M4T5T9"/>
<dbReference type="InterPro" id="IPR045010">
    <property type="entry name" value="MDR_fam"/>
</dbReference>
<dbReference type="STRING" id="112248.SAMN05444392_101325"/>
<dbReference type="FunFam" id="3.40.50.720:FF:000121">
    <property type="entry name" value="Prostaglandin reductase 2"/>
    <property type="match status" value="1"/>
</dbReference>
<dbReference type="InterPro" id="IPR041694">
    <property type="entry name" value="ADH_N_2"/>
</dbReference>
<gene>
    <name evidence="3" type="ORF">SAMN05444392_101325</name>
</gene>
<dbReference type="RefSeq" id="WP_073150921.1">
    <property type="nucleotide sequence ID" value="NZ_FQVL01000001.1"/>
</dbReference>
<accession>A0A1M4T5T9</accession>
<dbReference type="SUPFAM" id="SSF51735">
    <property type="entry name" value="NAD(P)-binding Rossmann-fold domains"/>
    <property type="match status" value="1"/>
</dbReference>
<dbReference type="Proteomes" id="UP000184476">
    <property type="component" value="Unassembled WGS sequence"/>
</dbReference>
<evidence type="ECO:0000259" key="2">
    <source>
        <dbReference type="SMART" id="SM00829"/>
    </source>
</evidence>
<dbReference type="InterPro" id="IPR011032">
    <property type="entry name" value="GroES-like_sf"/>
</dbReference>
<sequence>MAKLNRYWKLARRPVGNDFASALELVEHELETLVDGDVLIQNAYFSLDAGTRMWMSPREDSYSPPTPLHSPIIGMVLGRVVESRHPDFRSGDLVRAYGQWSDFSISRPDETYVERVSWQLDDLLQHLAVFGPNGWTAYLGVVEYGQTKPGDTFVVSAASGVTGALAGQVAAQLGCRVIGITGSTQKEAWLKEELGFDATIDHRQEDVAMRLRELCPEGINVYFDNVGGTILDAALENMALFGRVAVCGLLVHYDKETPVPGPYKFDQILMKRLQFTGFFSPDFYHRGPDVNRILKSWYEAGKLKMRFDVTQGLENTLEAYGKLFNGQKIGKSLVQVADL</sequence>
<evidence type="ECO:0000313" key="4">
    <source>
        <dbReference type="Proteomes" id="UP000184476"/>
    </source>
</evidence>
<protein>
    <recommendedName>
        <fullName evidence="2">Enoyl reductase (ER) domain-containing protein</fullName>
    </recommendedName>
</protein>
<dbReference type="Gene3D" id="3.90.180.10">
    <property type="entry name" value="Medium-chain alcohol dehydrogenases, catalytic domain"/>
    <property type="match status" value="1"/>
</dbReference>
<feature type="domain" description="Enoyl reductase (ER)" evidence="2">
    <location>
        <begin position="20"/>
        <end position="334"/>
    </location>
</feature>
<dbReference type="Gene3D" id="3.40.50.720">
    <property type="entry name" value="NAD(P)-binding Rossmann-like Domain"/>
    <property type="match status" value="1"/>
</dbReference>
<reference evidence="3 4" key="1">
    <citation type="submission" date="2016-11" db="EMBL/GenBank/DDBJ databases">
        <authorList>
            <person name="Jaros S."/>
            <person name="Januszkiewicz K."/>
            <person name="Wedrychowicz H."/>
        </authorList>
    </citation>
    <scope>NUCLEOTIDE SEQUENCE [LARGE SCALE GENOMIC DNA]</scope>
    <source>
        <strain evidence="3 4">DSM 44666</strain>
    </source>
</reference>
<dbReference type="GO" id="GO:0016628">
    <property type="term" value="F:oxidoreductase activity, acting on the CH-CH group of donors, NAD or NADP as acceptor"/>
    <property type="evidence" value="ECO:0007669"/>
    <property type="project" value="InterPro"/>
</dbReference>
<dbReference type="SMART" id="SM00829">
    <property type="entry name" value="PKS_ER"/>
    <property type="match status" value="1"/>
</dbReference>
<evidence type="ECO:0000256" key="1">
    <source>
        <dbReference type="ARBA" id="ARBA00023002"/>
    </source>
</evidence>
<dbReference type="CDD" id="cd05288">
    <property type="entry name" value="PGDH"/>
    <property type="match status" value="1"/>
</dbReference>
<proteinExistence type="predicted"/>